<dbReference type="EMBL" id="CAJNOT010002259">
    <property type="protein sequence ID" value="CAF1299819.1"/>
    <property type="molecule type" value="Genomic_DNA"/>
</dbReference>
<dbReference type="AlphaFoldDB" id="A0A815DEI8"/>
<organism evidence="3 4">
    <name type="scientific">Rotaria sordida</name>
    <dbReference type="NCBI Taxonomy" id="392033"/>
    <lineage>
        <taxon>Eukaryota</taxon>
        <taxon>Metazoa</taxon>
        <taxon>Spiralia</taxon>
        <taxon>Gnathifera</taxon>
        <taxon>Rotifera</taxon>
        <taxon>Eurotatoria</taxon>
        <taxon>Bdelloidea</taxon>
        <taxon>Philodinida</taxon>
        <taxon>Philodinidae</taxon>
        <taxon>Rotaria</taxon>
    </lineage>
</organism>
<feature type="region of interest" description="Disordered" evidence="1">
    <location>
        <begin position="907"/>
        <end position="926"/>
    </location>
</feature>
<feature type="compositionally biased region" description="Basic residues" evidence="1">
    <location>
        <begin position="89"/>
        <end position="98"/>
    </location>
</feature>
<feature type="compositionally biased region" description="Acidic residues" evidence="1">
    <location>
        <begin position="128"/>
        <end position="145"/>
    </location>
</feature>
<evidence type="ECO:0000313" key="3">
    <source>
        <dbReference type="EMBL" id="CAF1299819.1"/>
    </source>
</evidence>
<dbReference type="InterPro" id="IPR013087">
    <property type="entry name" value="Znf_C2H2_type"/>
</dbReference>
<feature type="domain" description="C2H2-type" evidence="2">
    <location>
        <begin position="810"/>
        <end position="830"/>
    </location>
</feature>
<evidence type="ECO:0000259" key="2">
    <source>
        <dbReference type="PROSITE" id="PS00028"/>
    </source>
</evidence>
<feature type="region of interest" description="Disordered" evidence="1">
    <location>
        <begin position="67"/>
        <end position="156"/>
    </location>
</feature>
<gene>
    <name evidence="3" type="ORF">ZHD862_LOCUS27903</name>
</gene>
<dbReference type="PANTHER" id="PTHR46954:SF1">
    <property type="entry name" value="C2H2-TYPE DOMAIN-CONTAINING PROTEIN"/>
    <property type="match status" value="1"/>
</dbReference>
<feature type="compositionally biased region" description="Basic and acidic residues" evidence="1">
    <location>
        <begin position="909"/>
        <end position="926"/>
    </location>
</feature>
<accession>A0A815DEI8</accession>
<sequence length="926" mass="107711">MPTKSSKKIQGPSLYKTFIDAYMQARPNEKRADKHYNAQAEWNEIKWNEEYVKEKIEEYLEKYNQFETPSNQGLERSSSPSSSTQPKTSRCRPTRKKTKIDQSNDIINEDDKNENKTDDEQSNSINNLDEDDPDDDDEDDDDDDEEKKKKNKKKSYYIRKRKTIEEILEDPKELPTVNNVSLDPLTKKKKQPAQERAFKELSSINERIASLVQVRQMGLSTPENRKQLKQLMKERKKKAYELKRLQSKQKASNKYRIKRRKIVEHLFETKPELHPQLNKLYRRGAGRPRIEEQCPDLLQIIEEIAKVGGASDDRRRSETIRPCLTLDDLREKIKQRGYDIKRTTLYYRLLPHRASSIDGRRHVHTVPVRLRRAQNDEHGKHEDGHFATATIRYMKDLASIFGNDCVFYLSQDDKCKVPLGLPAARIQAPMLMHLDYRIRLPDHDWTVAPRHQLTPSVYAACLLSEDGDLGYSGPTYIAIRSAKHDLSSAESHAIDFDRLICLKEFEKVARDETGQVKPIIIVTVDGGPDENPRFPKTLVSSIRKFKKYDLDALFILTHAPGQSAYNEVERRMAPLSHDLAGLILPHDHFGSHLNDSGVTINVDLEKLNFRKAGQILAETWNQSAIDGFPCVAEYINPPATSEDERRQADIKIVMDEILRQICADEEAEEEHEFRIHASDEYYQENARAPREKTGEQPKYDIDEYWCAIHVLQTQYTLQIIRCNSVECCGKWRSNYIEIFPHRFLPSPVPFERTPCGIRMAERDYQKGQFYGSLFQRIQFHGVVIQHTQNEMLPFDYCCASVKKELKKRTCKVCNQYIPSAYRMKNHYKIHAQHYDDFDHDEEDRLPPTTEITTNSIESQSTTIAPPPPPPVFKTEMLDWLQSDFDEFDLGPTPTKLASDRVTRSMKKLRVQENQDEPDNKDWVHVE</sequence>
<dbReference type="Proteomes" id="UP000663864">
    <property type="component" value="Unassembled WGS sequence"/>
</dbReference>
<evidence type="ECO:0000256" key="1">
    <source>
        <dbReference type="SAM" id="MobiDB-lite"/>
    </source>
</evidence>
<feature type="region of interest" description="Disordered" evidence="1">
    <location>
        <begin position="845"/>
        <end position="868"/>
    </location>
</feature>
<feature type="compositionally biased region" description="Basic and acidic residues" evidence="1">
    <location>
        <begin position="109"/>
        <end position="119"/>
    </location>
</feature>
<dbReference type="PROSITE" id="PS00028">
    <property type="entry name" value="ZINC_FINGER_C2H2_1"/>
    <property type="match status" value="1"/>
</dbReference>
<feature type="compositionally biased region" description="Polar residues" evidence="1">
    <location>
        <begin position="67"/>
        <end position="76"/>
    </location>
</feature>
<evidence type="ECO:0000313" key="4">
    <source>
        <dbReference type="Proteomes" id="UP000663864"/>
    </source>
</evidence>
<feature type="compositionally biased region" description="Polar residues" evidence="1">
    <location>
        <begin position="849"/>
        <end position="863"/>
    </location>
</feature>
<comment type="caution">
    <text evidence="3">The sequence shown here is derived from an EMBL/GenBank/DDBJ whole genome shotgun (WGS) entry which is preliminary data.</text>
</comment>
<protein>
    <recommendedName>
        <fullName evidence="2">C2H2-type domain-containing protein</fullName>
    </recommendedName>
</protein>
<feature type="compositionally biased region" description="Low complexity" evidence="1">
    <location>
        <begin position="77"/>
        <end position="88"/>
    </location>
</feature>
<name>A0A815DEI8_9BILA</name>
<dbReference type="PANTHER" id="PTHR46954">
    <property type="entry name" value="C2H2-TYPE DOMAIN-CONTAINING PROTEIN"/>
    <property type="match status" value="1"/>
</dbReference>
<reference evidence="3" key="1">
    <citation type="submission" date="2021-02" db="EMBL/GenBank/DDBJ databases">
        <authorList>
            <person name="Nowell W R."/>
        </authorList>
    </citation>
    <scope>NUCLEOTIDE SEQUENCE</scope>
</reference>
<proteinExistence type="predicted"/>